<dbReference type="PROSITE" id="PS50198">
    <property type="entry name" value="PPIC_PPIASE_2"/>
    <property type="match status" value="1"/>
</dbReference>
<protein>
    <recommendedName>
        <fullName evidence="2">Peptidyl-prolyl cis-trans isomerase</fullName>
        <ecNumber evidence="2">5.2.1.8</ecNumber>
    </recommendedName>
</protein>
<dbReference type="Gene3D" id="3.10.50.40">
    <property type="match status" value="1"/>
</dbReference>
<evidence type="ECO:0000256" key="1">
    <source>
        <dbReference type="PROSITE-ProRule" id="PRU00278"/>
    </source>
</evidence>
<evidence type="ECO:0000259" key="3">
    <source>
        <dbReference type="PROSITE" id="PS50198"/>
    </source>
</evidence>
<reference evidence="4 5" key="1">
    <citation type="submission" date="2024-02" db="EMBL/GenBank/DDBJ databases">
        <authorList>
            <person name="Chen Y."/>
            <person name="Shah S."/>
            <person name="Dougan E. K."/>
            <person name="Thang M."/>
            <person name="Chan C."/>
        </authorList>
    </citation>
    <scope>NUCLEOTIDE SEQUENCE [LARGE SCALE GENOMIC DNA]</scope>
</reference>
<dbReference type="InterPro" id="IPR046357">
    <property type="entry name" value="PPIase_dom_sf"/>
</dbReference>
<dbReference type="Pfam" id="PF00639">
    <property type="entry name" value="Rotamase"/>
    <property type="match status" value="1"/>
</dbReference>
<proteinExistence type="predicted"/>
<dbReference type="EC" id="5.2.1.8" evidence="2"/>
<dbReference type="InterPro" id="IPR000297">
    <property type="entry name" value="PPIase_PpiC"/>
</dbReference>
<keyword evidence="1 2" id="KW-0697">Rotamase</keyword>
<feature type="domain" description="PpiC" evidence="3">
    <location>
        <begin position="1"/>
        <end position="58"/>
    </location>
</feature>
<dbReference type="SUPFAM" id="SSF54534">
    <property type="entry name" value="FKBP-like"/>
    <property type="match status" value="1"/>
</dbReference>
<evidence type="ECO:0000256" key="2">
    <source>
        <dbReference type="RuleBase" id="RU363014"/>
    </source>
</evidence>
<comment type="caution">
    <text evidence="4">The sequence shown here is derived from an EMBL/GenBank/DDBJ whole genome shotgun (WGS) entry which is preliminary data.</text>
</comment>
<keyword evidence="5" id="KW-1185">Reference proteome</keyword>
<gene>
    <name evidence="4" type="ORF">CCMP2556_LOCUS1892</name>
</gene>
<sequence length="58" mass="6289">MGWLDRVKGVGIQQDKAKQGVRPQVPAAVLKAAFELQVGEVHDLVSTEIGVHLLQRTA</sequence>
<name>A0ABP0HII3_9DINO</name>
<dbReference type="EMBL" id="CAXAMN010000669">
    <property type="protein sequence ID" value="CAK8990029.1"/>
    <property type="molecule type" value="Genomic_DNA"/>
</dbReference>
<comment type="catalytic activity">
    <reaction evidence="2">
        <text>[protein]-peptidylproline (omega=180) = [protein]-peptidylproline (omega=0)</text>
        <dbReference type="Rhea" id="RHEA:16237"/>
        <dbReference type="Rhea" id="RHEA-COMP:10747"/>
        <dbReference type="Rhea" id="RHEA-COMP:10748"/>
        <dbReference type="ChEBI" id="CHEBI:83833"/>
        <dbReference type="ChEBI" id="CHEBI:83834"/>
        <dbReference type="EC" id="5.2.1.8"/>
    </reaction>
</comment>
<accession>A0ABP0HII3</accession>
<evidence type="ECO:0000313" key="5">
    <source>
        <dbReference type="Proteomes" id="UP001642484"/>
    </source>
</evidence>
<evidence type="ECO:0000313" key="4">
    <source>
        <dbReference type="EMBL" id="CAK8990029.1"/>
    </source>
</evidence>
<keyword evidence="1 2" id="KW-0413">Isomerase</keyword>
<dbReference type="Proteomes" id="UP001642484">
    <property type="component" value="Unassembled WGS sequence"/>
</dbReference>
<organism evidence="4 5">
    <name type="scientific">Durusdinium trenchii</name>
    <dbReference type="NCBI Taxonomy" id="1381693"/>
    <lineage>
        <taxon>Eukaryota</taxon>
        <taxon>Sar</taxon>
        <taxon>Alveolata</taxon>
        <taxon>Dinophyceae</taxon>
        <taxon>Suessiales</taxon>
        <taxon>Symbiodiniaceae</taxon>
        <taxon>Durusdinium</taxon>
    </lineage>
</organism>